<organism evidence="2 3">
    <name type="scientific">Nocardioides fonticola</name>
    <dbReference type="NCBI Taxonomy" id="450363"/>
    <lineage>
        <taxon>Bacteria</taxon>
        <taxon>Bacillati</taxon>
        <taxon>Actinomycetota</taxon>
        <taxon>Actinomycetes</taxon>
        <taxon>Propionibacteriales</taxon>
        <taxon>Nocardioidaceae</taxon>
        <taxon>Nocardioides</taxon>
    </lineage>
</organism>
<feature type="transmembrane region" description="Helical" evidence="1">
    <location>
        <begin position="52"/>
        <end position="72"/>
    </location>
</feature>
<dbReference type="InterPro" id="IPR051790">
    <property type="entry name" value="Cytochrome_c-biogenesis_DsbD"/>
</dbReference>
<comment type="caution">
    <text evidence="2">The sequence shown here is derived from an EMBL/GenBank/DDBJ whole genome shotgun (WGS) entry which is preliminary data.</text>
</comment>
<feature type="transmembrane region" description="Helical" evidence="1">
    <location>
        <begin position="161"/>
        <end position="184"/>
    </location>
</feature>
<dbReference type="RefSeq" id="WP_344735087.1">
    <property type="nucleotide sequence ID" value="NZ_BAAAZH010000031.1"/>
</dbReference>
<feature type="transmembrane region" description="Helical" evidence="1">
    <location>
        <begin position="204"/>
        <end position="221"/>
    </location>
</feature>
<dbReference type="EMBL" id="BAAAZH010000031">
    <property type="protein sequence ID" value="GAA4127551.1"/>
    <property type="molecule type" value="Genomic_DNA"/>
</dbReference>
<reference evidence="3" key="1">
    <citation type="journal article" date="2019" name="Int. J. Syst. Evol. Microbiol.">
        <title>The Global Catalogue of Microorganisms (GCM) 10K type strain sequencing project: providing services to taxonomists for standard genome sequencing and annotation.</title>
        <authorList>
            <consortium name="The Broad Institute Genomics Platform"/>
            <consortium name="The Broad Institute Genome Sequencing Center for Infectious Disease"/>
            <person name="Wu L."/>
            <person name="Ma J."/>
        </authorList>
    </citation>
    <scope>NUCLEOTIDE SEQUENCE [LARGE SCALE GENOMIC DNA]</scope>
    <source>
        <strain evidence="3">JCM 16703</strain>
    </source>
</reference>
<sequence>MGGLLTLAFAAGMVAPVNPCGFALLPAWLTQTLGEGDASPTPVRLLRALRSGLALTVGFAGTLAAAGLLVSAGARGLIQAAPRLGLAVGIVLMLLGLWMLVGRSISLKLPQIPGRSTAGLPPTARMVVFGVGYALASLSCTFGVILAVIAQAQATASYAGLLLVFAVYAAGSAAVLLLLALATAAAGTELTRHVARLARFGPRITALVLLLTGAYLAWYWFPAATSDAPVAAGRTGGLTGLSATVSSWVQEQTSLLTPLAAAAVVLALALGILQRRRMRAPRRDETVK</sequence>
<keyword evidence="1" id="KW-0472">Membrane</keyword>
<dbReference type="Proteomes" id="UP001501495">
    <property type="component" value="Unassembled WGS sequence"/>
</dbReference>
<protein>
    <submittedName>
        <fullName evidence="2">Cytochrome c biogenesis CcdA family protein</fullName>
    </submittedName>
</protein>
<evidence type="ECO:0000313" key="3">
    <source>
        <dbReference type="Proteomes" id="UP001501495"/>
    </source>
</evidence>
<keyword evidence="1" id="KW-0812">Transmembrane</keyword>
<evidence type="ECO:0000256" key="1">
    <source>
        <dbReference type="SAM" id="Phobius"/>
    </source>
</evidence>
<name>A0ABP7XY02_9ACTN</name>
<dbReference type="PANTHER" id="PTHR31272:SF4">
    <property type="entry name" value="CYTOCHROME C-TYPE BIOGENESIS PROTEIN HI_1454-RELATED"/>
    <property type="match status" value="1"/>
</dbReference>
<keyword evidence="1" id="KW-1133">Transmembrane helix</keyword>
<dbReference type="PANTHER" id="PTHR31272">
    <property type="entry name" value="CYTOCHROME C-TYPE BIOGENESIS PROTEIN HI_1454-RELATED"/>
    <property type="match status" value="1"/>
</dbReference>
<feature type="transmembrane region" description="Helical" evidence="1">
    <location>
        <begin position="126"/>
        <end position="149"/>
    </location>
</feature>
<proteinExistence type="predicted"/>
<gene>
    <name evidence="2" type="ORF">GCM10022215_38130</name>
</gene>
<evidence type="ECO:0000313" key="2">
    <source>
        <dbReference type="EMBL" id="GAA4127551.1"/>
    </source>
</evidence>
<feature type="transmembrane region" description="Helical" evidence="1">
    <location>
        <begin position="84"/>
        <end position="106"/>
    </location>
</feature>
<accession>A0ABP7XY02</accession>
<feature type="transmembrane region" description="Helical" evidence="1">
    <location>
        <begin position="255"/>
        <end position="273"/>
    </location>
</feature>
<keyword evidence="3" id="KW-1185">Reference proteome</keyword>